<reference evidence="5" key="1">
    <citation type="journal article" date="2019" name="Int. J. Syst. Evol. Microbiol.">
        <title>The Global Catalogue of Microorganisms (GCM) 10K type strain sequencing project: providing services to taxonomists for standard genome sequencing and annotation.</title>
        <authorList>
            <consortium name="The Broad Institute Genomics Platform"/>
            <consortium name="The Broad Institute Genome Sequencing Center for Infectious Disease"/>
            <person name="Wu L."/>
            <person name="Ma J."/>
        </authorList>
    </citation>
    <scope>NUCLEOTIDE SEQUENCE [LARGE SCALE GENOMIC DNA]</scope>
    <source>
        <strain evidence="5">JCM 18204</strain>
    </source>
</reference>
<evidence type="ECO:0000313" key="4">
    <source>
        <dbReference type="EMBL" id="GAA4794765.1"/>
    </source>
</evidence>
<evidence type="ECO:0000256" key="1">
    <source>
        <dbReference type="SAM" id="MobiDB-lite"/>
    </source>
</evidence>
<feature type="domain" description="DUF4209" evidence="2">
    <location>
        <begin position="495"/>
        <end position="583"/>
    </location>
</feature>
<organism evidence="4 5">
    <name type="scientific">Lysobacter hankyongensis</name>
    <dbReference type="NCBI Taxonomy" id="1176535"/>
    <lineage>
        <taxon>Bacteria</taxon>
        <taxon>Pseudomonadati</taxon>
        <taxon>Pseudomonadota</taxon>
        <taxon>Gammaproteobacteria</taxon>
        <taxon>Lysobacterales</taxon>
        <taxon>Lysobacteraceae</taxon>
        <taxon>Lysobacter</taxon>
    </lineage>
</organism>
<gene>
    <name evidence="4" type="ORF">GCM10023307_20510</name>
</gene>
<dbReference type="EMBL" id="BAABJE010000010">
    <property type="protein sequence ID" value="GAA4794765.1"/>
    <property type="molecule type" value="Genomic_DNA"/>
</dbReference>
<dbReference type="Pfam" id="PF24098">
    <property type="entry name" value="DUF7380"/>
    <property type="match status" value="1"/>
</dbReference>
<name>A0ABP9BFM0_9GAMM</name>
<comment type="caution">
    <text evidence="4">The sequence shown here is derived from an EMBL/GenBank/DDBJ whole genome shotgun (WGS) entry which is preliminary data.</text>
</comment>
<evidence type="ECO:0000259" key="2">
    <source>
        <dbReference type="Pfam" id="PF13910"/>
    </source>
</evidence>
<dbReference type="Pfam" id="PF13910">
    <property type="entry name" value="DUF4209"/>
    <property type="match status" value="1"/>
</dbReference>
<sequence length="619" mass="67908">MGYLSAPVDLAFYAARHWLQGLPGGSAPDHALVQFFQAKAKALPDTDVIGRRAFDMLAAAAWLDLRPSSRSSPFGIMMQAGNLRSPAITDFGPEDIDTLANIADAMPELAIRARLADVAWEAGKLCGNRVWPMAVLAAQSYAHTASAQLLGGDELVGREALERGLELAWQFRKQAPAVLDELWRLVEATARAALDRPVLMIILADHCVERQHALALTLAPLLEEAAERLLVAAGPALEHAELWGRAAKLWQLAGDEARRSQARLNEAEGFVSHAEAGAANAMFAAHWMKVGLEALRQAGAAKERSEAVHERLLELQQAATGELRQISQEIDVRPLHDRVMAGVSGKSFEEALFGLVGLDDLINVTRTRERVLENARRHPLSGSMPQELMNYDGLTIGRRGSLLDGTDDERELALQHASFQDAARWELHLRGDVIALRAAQTIYNEHHPSESDVASYVVGHPFVPEGIQVSIIRGLTFGFDGDWLAAGAYLIPRMEALVRHWLKRRGVVTSGVDSDGFQAERPLTELFKLPQAREIFGEKLLFELRCHLTEKWGYDLRNTYAHGLSPDGEVASAKTVSLWWLLWRVLLTPLLAQRAQTEAVTAAAPSPEEPAPAPVADDN</sequence>
<feature type="region of interest" description="Disordered" evidence="1">
    <location>
        <begin position="600"/>
        <end position="619"/>
    </location>
</feature>
<proteinExistence type="predicted"/>
<dbReference type="Proteomes" id="UP001499959">
    <property type="component" value="Unassembled WGS sequence"/>
</dbReference>
<dbReference type="InterPro" id="IPR025209">
    <property type="entry name" value="DUF4209"/>
</dbReference>
<evidence type="ECO:0000259" key="3">
    <source>
        <dbReference type="Pfam" id="PF24098"/>
    </source>
</evidence>
<dbReference type="RefSeq" id="WP_345303230.1">
    <property type="nucleotide sequence ID" value="NZ_BAABJE010000010.1"/>
</dbReference>
<evidence type="ECO:0000313" key="5">
    <source>
        <dbReference type="Proteomes" id="UP001499959"/>
    </source>
</evidence>
<accession>A0ABP9BFM0</accession>
<dbReference type="InterPro" id="IPR055804">
    <property type="entry name" value="DUF7380"/>
</dbReference>
<feature type="domain" description="DUF7380" evidence="3">
    <location>
        <begin position="30"/>
        <end position="176"/>
    </location>
</feature>
<protein>
    <submittedName>
        <fullName evidence="4">DUF4209 domain-containing protein</fullName>
    </submittedName>
</protein>
<keyword evidence="5" id="KW-1185">Reference proteome</keyword>